<comment type="caution">
    <text evidence="1">The sequence shown here is derived from an EMBL/GenBank/DDBJ whole genome shotgun (WGS) entry which is preliminary data.</text>
</comment>
<dbReference type="Proteomes" id="UP001447188">
    <property type="component" value="Unassembled WGS sequence"/>
</dbReference>
<accession>A0ABR3GC75</accession>
<sequence length="226" mass="25870">MTDDNTNQKKQKSKWATSYSKMTIPEAEDRLGIALALRGTPVKTMLEGKSINAGKEGILQVKEKVYDSLVRQIEIEGYPTEADPDFKEANITDLVILIMHPILRYFRQQTGRDLHLRREKEIVAVDFATGGMEEFKRKRFLLEARKQCFLLLKDMRDNNGGGSVYGFITTGDSWRIVSYDGTFQMSEKMEILFDTMDDDKERWMKDYSILVDCIYAALSHGGIADS</sequence>
<evidence type="ECO:0000313" key="1">
    <source>
        <dbReference type="EMBL" id="KAL0633576.1"/>
    </source>
</evidence>
<proteinExistence type="predicted"/>
<reference evidence="1 2" key="1">
    <citation type="submission" date="2024-02" db="EMBL/GenBank/DDBJ databases">
        <title>Discinaceae phylogenomics.</title>
        <authorList>
            <person name="Dirks A.C."/>
            <person name="James T.Y."/>
        </authorList>
    </citation>
    <scope>NUCLEOTIDE SEQUENCE [LARGE SCALE GENOMIC DNA]</scope>
    <source>
        <strain evidence="1 2">ACD0624</strain>
    </source>
</reference>
<keyword evidence="2" id="KW-1185">Reference proteome</keyword>
<protein>
    <submittedName>
        <fullName evidence="1">Uncharacterized protein</fullName>
    </submittedName>
</protein>
<dbReference type="EMBL" id="JBBBZM010000121">
    <property type="protein sequence ID" value="KAL0633576.1"/>
    <property type="molecule type" value="Genomic_DNA"/>
</dbReference>
<organism evidence="1 2">
    <name type="scientific">Discina gigas</name>
    <dbReference type="NCBI Taxonomy" id="1032678"/>
    <lineage>
        <taxon>Eukaryota</taxon>
        <taxon>Fungi</taxon>
        <taxon>Dikarya</taxon>
        <taxon>Ascomycota</taxon>
        <taxon>Pezizomycotina</taxon>
        <taxon>Pezizomycetes</taxon>
        <taxon>Pezizales</taxon>
        <taxon>Discinaceae</taxon>
        <taxon>Discina</taxon>
    </lineage>
</organism>
<evidence type="ECO:0000313" key="2">
    <source>
        <dbReference type="Proteomes" id="UP001447188"/>
    </source>
</evidence>
<name>A0ABR3GC75_9PEZI</name>
<gene>
    <name evidence="1" type="ORF">Q9L58_007536</name>
</gene>